<reference evidence="2 3" key="1">
    <citation type="submission" date="2022-11" db="EMBL/GenBank/DDBJ databases">
        <title>Genome sequencing of Acetobacter type strain.</title>
        <authorList>
            <person name="Heo J."/>
            <person name="Lee D."/>
            <person name="Han B.-H."/>
            <person name="Hong S.-B."/>
            <person name="Kwon S.-W."/>
        </authorList>
    </citation>
    <scope>NUCLEOTIDE SEQUENCE [LARGE SCALE GENOMIC DNA]</scope>
    <source>
        <strain evidence="2 3">KACC 21253</strain>
    </source>
</reference>
<feature type="domain" description="Baseplate protein J-like barrel" evidence="1">
    <location>
        <begin position="106"/>
        <end position="185"/>
    </location>
</feature>
<keyword evidence="3" id="KW-1185">Reference proteome</keyword>
<proteinExistence type="predicted"/>
<sequence>MAVSSVSDIACTVSTTGITAPTYDAILDWYQTQYRSIYGSDVVLDNSTQDGQWIAIQAQAMNACNQAMITVFNSFSPAKAQGTALSGNVKINGITRSASTNSTCDVVITGDVGTIISNGTIQDTVNRYTWSLPSGITIPSAGSITVTATCETSGSVSAAAGTLTIIATPTSGWTSVTNKTAAATGSDAQSDASLRLQQAASTMLSSVVIMDGITGGILSLSGVTNVQGYENDTDTTDSNGLPANSIALVVKGGDASEIATVIANKKTMGTPTYGTTTETITDSSGAQRSISFFRPAETQIYVTITLKALTNYTTSIGSSAAQAVADYIAAQNIGSTIHTTRLYKPATLDDAAGGLTYDIVSIEIGTSASTASADNLALSFNERPNCTAANVTVNAS</sequence>
<name>A0ABT3QDF8_9PROT</name>
<dbReference type="EMBL" id="JAPIUZ010000002">
    <property type="protein sequence ID" value="MCX2563323.1"/>
    <property type="molecule type" value="Genomic_DNA"/>
</dbReference>
<dbReference type="Pfam" id="PF04865">
    <property type="entry name" value="Baseplate_J"/>
    <property type="match status" value="1"/>
</dbReference>
<evidence type="ECO:0000313" key="2">
    <source>
        <dbReference type="EMBL" id="MCX2563323.1"/>
    </source>
</evidence>
<protein>
    <submittedName>
        <fullName evidence="2">Baseplate J/gp47 family protein</fullName>
    </submittedName>
</protein>
<dbReference type="RefSeq" id="WP_173559066.1">
    <property type="nucleotide sequence ID" value="NZ_JAPIUZ010000002.1"/>
</dbReference>
<accession>A0ABT3QDF8</accession>
<dbReference type="Proteomes" id="UP001301152">
    <property type="component" value="Unassembled WGS sequence"/>
</dbReference>
<evidence type="ECO:0000313" key="3">
    <source>
        <dbReference type="Proteomes" id="UP001301152"/>
    </source>
</evidence>
<gene>
    <name evidence="2" type="ORF">OQ497_05015</name>
</gene>
<organism evidence="2 3">
    <name type="scientific">Acetobacter thailandicus</name>
    <dbReference type="NCBI Taxonomy" id="1502842"/>
    <lineage>
        <taxon>Bacteria</taxon>
        <taxon>Pseudomonadati</taxon>
        <taxon>Pseudomonadota</taxon>
        <taxon>Alphaproteobacteria</taxon>
        <taxon>Acetobacterales</taxon>
        <taxon>Acetobacteraceae</taxon>
        <taxon>Acetobacter</taxon>
    </lineage>
</organism>
<comment type="caution">
    <text evidence="2">The sequence shown here is derived from an EMBL/GenBank/DDBJ whole genome shotgun (WGS) entry which is preliminary data.</text>
</comment>
<dbReference type="InterPro" id="IPR006949">
    <property type="entry name" value="Barrel_Baseplate_J-like"/>
</dbReference>
<evidence type="ECO:0000259" key="1">
    <source>
        <dbReference type="Pfam" id="PF04865"/>
    </source>
</evidence>